<dbReference type="GO" id="GO:0003677">
    <property type="term" value="F:DNA binding"/>
    <property type="evidence" value="ECO:0007669"/>
    <property type="project" value="UniProtKB-UniRule"/>
</dbReference>
<dbReference type="AlphaFoldDB" id="A0A2W4SRI6"/>
<evidence type="ECO:0000259" key="6">
    <source>
        <dbReference type="PROSITE" id="PS51900"/>
    </source>
</evidence>
<dbReference type="EMBL" id="QJPH01000387">
    <property type="protein sequence ID" value="PZN75364.1"/>
    <property type="molecule type" value="Genomic_DNA"/>
</dbReference>
<dbReference type="Pfam" id="PF00589">
    <property type="entry name" value="Phage_integrase"/>
    <property type="match status" value="1"/>
</dbReference>
<dbReference type="PROSITE" id="PS51900">
    <property type="entry name" value="CB"/>
    <property type="match status" value="1"/>
</dbReference>
<proteinExistence type="predicted"/>
<dbReference type="Gene3D" id="1.10.443.10">
    <property type="entry name" value="Intergrase catalytic core"/>
    <property type="match status" value="1"/>
</dbReference>
<reference evidence="7 8" key="1">
    <citation type="journal article" date="2018" name="Aquat. Microb. Ecol.">
        <title>Gammaproteobacterial methanotrophs dominate.</title>
        <authorList>
            <person name="Rissanen A.J."/>
            <person name="Saarenheimo J."/>
            <person name="Tiirola M."/>
            <person name="Peura S."/>
            <person name="Aalto S.L."/>
            <person name="Karvinen A."/>
            <person name="Nykanen H."/>
        </authorList>
    </citation>
    <scope>NUCLEOTIDE SEQUENCE [LARGE SCALE GENOMIC DNA]</scope>
    <source>
        <strain evidence="7">AMbin10</strain>
    </source>
</reference>
<dbReference type="GO" id="GO:0006310">
    <property type="term" value="P:DNA recombination"/>
    <property type="evidence" value="ECO:0007669"/>
    <property type="project" value="UniProtKB-KW"/>
</dbReference>
<evidence type="ECO:0000313" key="8">
    <source>
        <dbReference type="Proteomes" id="UP000249396"/>
    </source>
</evidence>
<dbReference type="InterPro" id="IPR050090">
    <property type="entry name" value="Tyrosine_recombinase_XerCD"/>
</dbReference>
<sequence>MTGNTGRTLKPVKAAKVFDQNHIKENPATLYLDGLAPSGRRSMRSLLQLALDALGCGDSLELFDWPSLSYAQVARIRAELLALSKSANTINTTLSAITGVSRTAYLSGLISAEAYQRIKSVKRVKGKPLPAGRSLHRKEFASLLEACRNGKGLAGIRDAAIFAVLGGCGLRRCEAVGLSMGDYDAKSGVLLIKQGKGNKARQLTLPKKARGLLQGWLKSRGKSPGALFCGINKSGVPNYQALSTQAIYNFVKQRCDEARIATCSPHDLRRTFITHLLDDGVDINTTRQLAGHEQIETTARYDRRDESTQRKAMANFNL</sequence>
<gene>
    <name evidence="7" type="ORF">DM484_18905</name>
</gene>
<dbReference type="PROSITE" id="PS51898">
    <property type="entry name" value="TYR_RECOMBINASE"/>
    <property type="match status" value="1"/>
</dbReference>
<keyword evidence="2 4" id="KW-0238">DNA-binding</keyword>
<dbReference type="SUPFAM" id="SSF56349">
    <property type="entry name" value="DNA breaking-rejoining enzymes"/>
    <property type="match status" value="1"/>
</dbReference>
<dbReference type="InterPro" id="IPR013762">
    <property type="entry name" value="Integrase-like_cat_sf"/>
</dbReference>
<dbReference type="PANTHER" id="PTHR30349:SF90">
    <property type="entry name" value="TYROSINE RECOMBINASE XERD"/>
    <property type="match status" value="1"/>
</dbReference>
<keyword evidence="1" id="KW-0229">DNA integration</keyword>
<evidence type="ECO:0000256" key="4">
    <source>
        <dbReference type="PROSITE-ProRule" id="PRU01248"/>
    </source>
</evidence>
<comment type="caution">
    <text evidence="7">The sequence shown here is derived from an EMBL/GenBank/DDBJ whole genome shotgun (WGS) entry which is preliminary data.</text>
</comment>
<feature type="domain" description="Core-binding (CB)" evidence="6">
    <location>
        <begin position="22"/>
        <end position="105"/>
    </location>
</feature>
<dbReference type="InterPro" id="IPR002104">
    <property type="entry name" value="Integrase_catalytic"/>
</dbReference>
<feature type="domain" description="Tyr recombinase" evidence="5">
    <location>
        <begin position="128"/>
        <end position="314"/>
    </location>
</feature>
<keyword evidence="3" id="KW-0233">DNA recombination</keyword>
<organism evidence="7 8">
    <name type="scientific">Candidatus Methylumidiphilus alinenensis</name>
    <dbReference type="NCBI Taxonomy" id="2202197"/>
    <lineage>
        <taxon>Bacteria</taxon>
        <taxon>Pseudomonadati</taxon>
        <taxon>Pseudomonadota</taxon>
        <taxon>Gammaproteobacteria</taxon>
        <taxon>Methylococcales</taxon>
        <taxon>Candidatus Methylumidiphilus</taxon>
    </lineage>
</organism>
<dbReference type="Proteomes" id="UP000249396">
    <property type="component" value="Unassembled WGS sequence"/>
</dbReference>
<dbReference type="InterPro" id="IPR044068">
    <property type="entry name" value="CB"/>
</dbReference>
<evidence type="ECO:0000259" key="5">
    <source>
        <dbReference type="PROSITE" id="PS51898"/>
    </source>
</evidence>
<dbReference type="InterPro" id="IPR011010">
    <property type="entry name" value="DNA_brk_join_enz"/>
</dbReference>
<dbReference type="GO" id="GO:0015074">
    <property type="term" value="P:DNA integration"/>
    <property type="evidence" value="ECO:0007669"/>
    <property type="project" value="UniProtKB-KW"/>
</dbReference>
<accession>A0A2W4SRI6</accession>
<evidence type="ECO:0000256" key="3">
    <source>
        <dbReference type="ARBA" id="ARBA00023172"/>
    </source>
</evidence>
<evidence type="ECO:0000256" key="1">
    <source>
        <dbReference type="ARBA" id="ARBA00022908"/>
    </source>
</evidence>
<protein>
    <submittedName>
        <fullName evidence="7">Site-specific integrase</fullName>
    </submittedName>
</protein>
<evidence type="ECO:0000256" key="2">
    <source>
        <dbReference type="ARBA" id="ARBA00023125"/>
    </source>
</evidence>
<dbReference type="PANTHER" id="PTHR30349">
    <property type="entry name" value="PHAGE INTEGRASE-RELATED"/>
    <property type="match status" value="1"/>
</dbReference>
<evidence type="ECO:0000313" key="7">
    <source>
        <dbReference type="EMBL" id="PZN75364.1"/>
    </source>
</evidence>
<name>A0A2W4SRI6_9GAMM</name>